<dbReference type="InterPro" id="IPR027417">
    <property type="entry name" value="P-loop_NTPase"/>
</dbReference>
<organism evidence="7 8">
    <name type="scientific">Aquirufa nivalisilvae</name>
    <dbReference type="NCBI Taxonomy" id="2516557"/>
    <lineage>
        <taxon>Bacteria</taxon>
        <taxon>Pseudomonadati</taxon>
        <taxon>Bacteroidota</taxon>
        <taxon>Cytophagia</taxon>
        <taxon>Cytophagales</taxon>
        <taxon>Flectobacillaceae</taxon>
        <taxon>Aquirufa</taxon>
    </lineage>
</organism>
<evidence type="ECO:0000313" key="7">
    <source>
        <dbReference type="EMBL" id="AWL09445.1"/>
    </source>
</evidence>
<protein>
    <submittedName>
        <fullName evidence="7">DNA-directed DNA polymerase</fullName>
        <ecNumber evidence="7">2.7.7.7</ecNumber>
    </submittedName>
</protein>
<keyword evidence="1 7" id="KW-0808">Transferase</keyword>
<reference evidence="8" key="1">
    <citation type="submission" date="2018-05" db="EMBL/GenBank/DDBJ databases">
        <title>Pseudarcicella sp. HME7025 Genome sequencing and assembly.</title>
        <authorList>
            <person name="Kim H."/>
            <person name="Kang H."/>
            <person name="Joh K."/>
        </authorList>
    </citation>
    <scope>NUCLEOTIDE SEQUENCE [LARGE SCALE GENOMIC DNA]</scope>
    <source>
        <strain evidence="8">HME7025</strain>
    </source>
</reference>
<keyword evidence="2 7" id="KW-0548">Nucleotidyltransferase</keyword>
<dbReference type="PANTHER" id="PTHR34388:SF1">
    <property type="entry name" value="DNA POLYMERASE III SUBUNIT DELTA"/>
    <property type="match status" value="1"/>
</dbReference>
<evidence type="ECO:0000256" key="3">
    <source>
        <dbReference type="ARBA" id="ARBA00022705"/>
    </source>
</evidence>
<dbReference type="EMBL" id="CP029346">
    <property type="protein sequence ID" value="AWL09445.1"/>
    <property type="molecule type" value="Genomic_DNA"/>
</dbReference>
<dbReference type="KEGG" id="psez:HME7025_01591"/>
<dbReference type="SUPFAM" id="SSF52540">
    <property type="entry name" value="P-loop containing nucleoside triphosphate hydrolases"/>
    <property type="match status" value="1"/>
</dbReference>
<proteinExistence type="predicted"/>
<dbReference type="Pfam" id="PF06144">
    <property type="entry name" value="DNA_pol3_delta"/>
    <property type="match status" value="1"/>
</dbReference>
<dbReference type="InterPro" id="IPR005790">
    <property type="entry name" value="DNA_polIII_delta"/>
</dbReference>
<dbReference type="InterPro" id="IPR010372">
    <property type="entry name" value="DNA_pol3_delta_N"/>
</dbReference>
<name>A0A2S2DVN6_9BACT</name>
<dbReference type="Pfam" id="PF21694">
    <property type="entry name" value="DNA_pol3_delta_C"/>
    <property type="match status" value="1"/>
</dbReference>
<dbReference type="GO" id="GO:0003887">
    <property type="term" value="F:DNA-directed DNA polymerase activity"/>
    <property type="evidence" value="ECO:0007669"/>
    <property type="project" value="UniProtKB-KW"/>
</dbReference>
<dbReference type="GO" id="GO:0009360">
    <property type="term" value="C:DNA polymerase III complex"/>
    <property type="evidence" value="ECO:0007669"/>
    <property type="project" value="InterPro"/>
</dbReference>
<dbReference type="AlphaFoldDB" id="A0A2S2DVN6"/>
<dbReference type="PANTHER" id="PTHR34388">
    <property type="entry name" value="DNA POLYMERASE III SUBUNIT DELTA"/>
    <property type="match status" value="1"/>
</dbReference>
<dbReference type="Gene3D" id="1.10.8.60">
    <property type="match status" value="1"/>
</dbReference>
<dbReference type="InterPro" id="IPR048466">
    <property type="entry name" value="DNA_pol3_delta-like_C"/>
</dbReference>
<evidence type="ECO:0000313" key="8">
    <source>
        <dbReference type="Proteomes" id="UP000245468"/>
    </source>
</evidence>
<feature type="domain" description="DNA polymerase III delta subunit-like C-terminal" evidence="6">
    <location>
        <begin position="224"/>
        <end position="327"/>
    </location>
</feature>
<gene>
    <name evidence="7" type="primary">holA</name>
    <name evidence="7" type="ORF">HME7025_01591</name>
</gene>
<evidence type="ECO:0000259" key="6">
    <source>
        <dbReference type="Pfam" id="PF21694"/>
    </source>
</evidence>
<dbReference type="GO" id="GO:0003677">
    <property type="term" value="F:DNA binding"/>
    <property type="evidence" value="ECO:0007669"/>
    <property type="project" value="InterPro"/>
</dbReference>
<keyword evidence="8" id="KW-1185">Reference proteome</keyword>
<evidence type="ECO:0000256" key="2">
    <source>
        <dbReference type="ARBA" id="ARBA00022695"/>
    </source>
</evidence>
<keyword evidence="4 7" id="KW-0239">DNA-directed DNA polymerase</keyword>
<accession>A0A2S2DVN6</accession>
<dbReference type="Gene3D" id="3.40.50.300">
    <property type="entry name" value="P-loop containing nucleotide triphosphate hydrolases"/>
    <property type="match status" value="1"/>
</dbReference>
<evidence type="ECO:0000256" key="4">
    <source>
        <dbReference type="ARBA" id="ARBA00022932"/>
    </source>
</evidence>
<dbReference type="Gene3D" id="1.20.272.10">
    <property type="match status" value="1"/>
</dbReference>
<dbReference type="GO" id="GO:0006261">
    <property type="term" value="P:DNA-templated DNA replication"/>
    <property type="evidence" value="ECO:0007669"/>
    <property type="project" value="TreeGrafter"/>
</dbReference>
<dbReference type="NCBIfam" id="TIGR01128">
    <property type="entry name" value="holA"/>
    <property type="match status" value="1"/>
</dbReference>
<keyword evidence="3" id="KW-0235">DNA replication</keyword>
<feature type="domain" description="DNA polymerase III delta N-terminal" evidence="5">
    <location>
        <begin position="21"/>
        <end position="149"/>
    </location>
</feature>
<dbReference type="OrthoDB" id="1172326at2"/>
<evidence type="ECO:0000259" key="5">
    <source>
        <dbReference type="Pfam" id="PF06144"/>
    </source>
</evidence>
<dbReference type="EC" id="2.7.7.7" evidence="7"/>
<dbReference type="RefSeq" id="WP_109323131.1">
    <property type="nucleotide sequence ID" value="NZ_CP029346.1"/>
</dbReference>
<dbReference type="Proteomes" id="UP000245468">
    <property type="component" value="Chromosome"/>
</dbReference>
<sequence>MQKSAQDVLKDIKQQKLAPIYLIHGDEPFFIDQVVDAFENKVLSPDQQSFNQFVMYGKDQSLAEVISYARRFPMMSDKQVIIVKEAVFLEAMAKGKTNTKDKGNTDWKAWVDYCERPTESTILVFTLKTLLTDKSKILAPLDKKGVVVTSKKISEDRLGVWLKDYLGSHSLHIQANAQELMVSFVGTDLKRMAHEADKLVVNVPQGKEIGLDEVEKYIGISREYNYFEFQKAIIQRNGEKGQKIAFYFADNTKQNPAAPMLIMLFNFFAKVLQVHDLGAISDGEMASALGVNPYFVKDYTLAKRNYPLGKVVRIIEAIKNADLRVKGVIGNGDKEREIILDLSFEIFNL</sequence>
<evidence type="ECO:0000256" key="1">
    <source>
        <dbReference type="ARBA" id="ARBA00022679"/>
    </source>
</evidence>